<feature type="domain" description="Reverse transcriptase Ty1/copia-type" evidence="6">
    <location>
        <begin position="835"/>
        <end position="1011"/>
    </location>
</feature>
<feature type="domain" description="GAG-pre-integrase" evidence="7">
    <location>
        <begin position="382"/>
        <end position="442"/>
    </location>
</feature>
<evidence type="ECO:0000256" key="2">
    <source>
        <dbReference type="ARBA" id="ARBA00022737"/>
    </source>
</evidence>
<evidence type="ECO:0000313" key="11">
    <source>
        <dbReference type="EMBL" id="CAB78643.1"/>
    </source>
</evidence>
<evidence type="ECO:0000313" key="10">
    <source>
        <dbReference type="EMBL" id="CAB10380.1"/>
    </source>
</evidence>
<proteinExistence type="predicted"/>
<dbReference type="InterPro" id="IPR012337">
    <property type="entry name" value="RNaseH-like_sf"/>
</dbReference>
<dbReference type="InterPro" id="IPR039537">
    <property type="entry name" value="Retrotran_Ty1/copia-like"/>
</dbReference>
<feature type="compositionally biased region" description="Polar residues" evidence="4">
    <location>
        <begin position="1621"/>
        <end position="1680"/>
    </location>
</feature>
<dbReference type="InterPro" id="IPR004146">
    <property type="entry name" value="DC1"/>
</dbReference>
<gene>
    <name evidence="10" type="primary">dl4045w</name>
    <name evidence="11" type="ordered locus">At4g16010</name>
</gene>
<feature type="domain" description="DC1" evidence="5">
    <location>
        <begin position="1056"/>
        <end position="1098"/>
    </location>
</feature>
<evidence type="ECO:0000259" key="7">
    <source>
        <dbReference type="Pfam" id="PF13976"/>
    </source>
</evidence>
<reference key="3">
    <citation type="journal article" date="1999" name="Nature">
        <title>Sequence and analysis of chromosome 4 of the plant Arabidopsis thaliana.</title>
        <authorList>
            <consortium name="EU"/>
            <consortium name="CSHL and WU Arabidopsis Sequencing Project"/>
            <person name="Mayer K."/>
            <person name="Schuller C."/>
            <person name="Wambutt R."/>
            <person name="Murphy G."/>
            <person name="Volckaert G."/>
            <person name="Pohl T."/>
            <person name="Dusterhoft A."/>
            <person name="Stiekema W."/>
            <person name="Entian K.D."/>
            <person name="Terryn N."/>
            <person name="Harris B."/>
            <person name="Ansorge W."/>
            <person name="Brandt P."/>
            <person name="Grivell L."/>
            <person name="Rieger M."/>
            <person name="Weichselgartner M."/>
            <person name="de Simone V."/>
            <person name="Obermaier B."/>
            <person name="Mache R."/>
            <person name="Muller M."/>
            <person name="Kreis M."/>
            <person name="Delseny M."/>
            <person name="Puigdomenech P."/>
            <person name="Watson M."/>
            <person name="Schmidtheini T."/>
            <person name="Reichert B."/>
            <person name="Portatelle D."/>
            <person name="Perez-Alonso M."/>
            <person name="Boutry M."/>
            <person name="Bancroft I."/>
            <person name="Vos P."/>
            <person name="Hoheisel J."/>
            <person name="Zimmermann W."/>
            <person name="Wedler H."/>
            <person name="Ridley P."/>
            <person name="Langham S.A."/>
            <person name="McCullagh B."/>
            <person name="Bilham L."/>
            <person name="Robben J."/>
            <person name="Van der Schueren J."/>
            <person name="Grymonprez B."/>
            <person name="Chuang Y.J."/>
            <person name="Vandenbussche F."/>
            <person name="Braeken M."/>
            <person name="Weltjens I."/>
            <person name="Voet M."/>
            <person name="Bastiaens I."/>
            <person name="Aert R."/>
            <person name="Defoor E."/>
            <person name="Weitzenegger T."/>
            <person name="Bothe G."/>
            <person name="Ramsperger U."/>
            <person name="Hilbert H."/>
            <person name="Braun M."/>
            <person name="Holzer E."/>
            <person name="Brandt A."/>
            <person name="Peters S."/>
            <person name="van Staveren M."/>
            <person name="Dirske W."/>
            <person name="Mooijman P."/>
            <person name="Klein Lankhorst R."/>
            <person name="Rose M."/>
            <person name="Hauf J."/>
            <person name="Kotter P."/>
            <person name="Berneiser S."/>
            <person name="Hempel S."/>
            <person name="Feldpausch M."/>
            <person name="Lamberth S."/>
            <person name="Van den Daele H."/>
            <person name="De Keyser A."/>
            <person name="Buysshaert C."/>
            <person name="Gielen J."/>
            <person name="Villarroel R."/>
            <person name="De Clercq R."/>
            <person name="Van Montagu M."/>
            <person name="Rogers J."/>
            <person name="Cronin A."/>
            <person name="Quail M."/>
            <person name="Bray-Allen S."/>
            <person name="Clark L."/>
            <person name="Doggett J."/>
            <person name="Hall S."/>
            <person name="Kay M."/>
            <person name="Lennard N."/>
            <person name="McLay K."/>
            <person name="Mayes R."/>
            <person name="Pettett A."/>
            <person name="Rajandream M.A."/>
            <person name="Lyne M."/>
            <person name="Benes V."/>
            <person name="Rechmann S."/>
            <person name="Borkova D."/>
            <person name="Blocker H."/>
            <person name="Scharfe M."/>
            <person name="Grimm M."/>
            <person name="Lohnert T.H."/>
            <person name="Dose S."/>
            <person name="de Haan M."/>
            <person name="Maarse A."/>
            <person name="Schafer M."/>
            <person name="Muller-Auer S."/>
            <person name="Gabel C."/>
            <person name="Fuchs M."/>
            <person name="Fartmann B."/>
            <person name="Granderath K."/>
            <person name="Dauner D."/>
            <person name="Herzl A."/>
            <person name="Neumann S."/>
            <person name="Argiriou A."/>
            <person name="Vitale D."/>
            <person name="Liguori R."/>
            <person name="Piravandi E."/>
            <person name="Massenet O."/>
            <person name="Quigley F."/>
            <person name="Clabauld G."/>
            <person name="Mundlein A."/>
            <person name="Felber R."/>
            <person name="Schnabl S."/>
            <person name="Hiller R."/>
            <person name="Schmidt W."/>
            <person name="Lecharny A."/>
            <person name="Aubourg S."/>
            <person name="Chefdor F."/>
            <person name="Cooke R."/>
            <person name="Berger C."/>
            <person name="Montfort A."/>
            <person name="Casacuberta E."/>
            <person name="Gibbons T."/>
            <person name="Weber N."/>
            <person name="Vandenbol M."/>
            <person name="Bargues M."/>
            <person name="Terol J."/>
            <person name="Torres A."/>
            <person name="Perez-Perez A."/>
            <person name="Purnelle B."/>
            <person name="Bent E."/>
            <person name="Johnson S."/>
            <person name="Tacon D."/>
            <person name="Jesse T."/>
            <person name="Heijnen L."/>
            <person name="Schwarz S."/>
            <person name="Scholler P."/>
            <person name="Heber S."/>
            <person name="Francs P."/>
            <person name="Bielke C."/>
            <person name="Frishman D."/>
            <person name="Haase D."/>
            <person name="Lemcke K."/>
            <person name="Mewes H.W."/>
            <person name="Stocker S."/>
            <person name="Zaccaria P."/>
            <person name="Bevan M."/>
            <person name="Wilson R.K."/>
            <person name="de la Bastide M."/>
            <person name="Habermann K."/>
            <person name="Parnell L."/>
            <person name="Dedhia N."/>
            <person name="Gnoj L."/>
            <person name="Schutz K."/>
            <person name="Huang E."/>
            <person name="Spiegel L."/>
            <person name="Sehkon M."/>
            <person name="Murray J."/>
            <person name="Sheet P."/>
            <person name="Cordes M."/>
            <person name="Abu-Threideh J."/>
            <person name="Stoneking T."/>
            <person name="Kalicki J."/>
            <person name="Graves T."/>
            <person name="Harmon G."/>
            <person name="Edwards J."/>
            <person name="Latreille P."/>
            <person name="Courtney L."/>
            <person name="Cloud J."/>
            <person name="Abbott A."/>
            <person name="Scott K."/>
            <person name="Johnson D."/>
            <person name="Minx P."/>
            <person name="Bentley D."/>
            <person name="Fulton B."/>
            <person name="Miller N."/>
            <person name="Greco T."/>
            <person name="Kemp K."/>
            <person name="Kramer J."/>
            <person name="Fulton L."/>
            <person name="Mardis E."/>
            <person name="Dante M."/>
            <person name="Pepin K."/>
            <person name="Hillier L."/>
            <person name="Nelson J."/>
            <person name="Spieth J."/>
            <person name="Ryan E."/>
            <person name="Andrews S."/>
            <person name="Geisel C."/>
            <person name="Layman D."/>
            <person name="Du H."/>
            <person name="Ali J."/>
            <person name="Berghoff A."/>
            <person name="Jones K."/>
            <person name="Drone K."/>
            <person name="Cotton M."/>
            <person name="Joshu C."/>
            <person name="Antonoiu B."/>
            <person name="Zidanic M."/>
            <person name="Strong C."/>
            <person name="Sun H."/>
            <person name="Lamar B."/>
            <person name="Yordan C."/>
            <person name="Ma P."/>
            <person name="Zhong J."/>
            <person name="Preston R."/>
            <person name="Vil D."/>
            <person name="Shekher M."/>
            <person name="Matero A."/>
            <person name="Shah R."/>
            <person name="Swaby I.K."/>
            <person name="O'Shaughnessy A."/>
            <person name="Rodriguez M."/>
            <person name="Hoffmann J."/>
            <person name="Till S."/>
            <person name="Granat S."/>
            <person name="Shohdy N."/>
            <person name="Hasegawa A."/>
            <person name="Hameed A."/>
            <person name="Lodhi M."/>
            <person name="Johnson A."/>
            <person name="Chen E."/>
            <person name="Marra M."/>
            <person name="Martienssen R."/>
            <person name="McCombie W.R."/>
        </authorList>
    </citation>
    <scope>NUCLEOTIDE SEQUENCE [LARGE SCALE GENOMIC DNA]</scope>
    <source>
        <strain>cv. Columbia</strain>
    </source>
</reference>
<evidence type="ECO:0000259" key="6">
    <source>
        <dbReference type="Pfam" id="PF07727"/>
    </source>
</evidence>
<dbReference type="PANTHER" id="PTHR42648:SF26">
    <property type="entry name" value="INTEGRASE CATALYTIC DOMAIN-CONTAINING PROTEIN"/>
    <property type="match status" value="1"/>
</dbReference>
<dbReference type="Pfam" id="PF13976">
    <property type="entry name" value="gag_pre-integrs"/>
    <property type="match status" value="2"/>
</dbReference>
<dbReference type="ExpressionAtlas" id="O23450">
    <property type="expression patterns" value="baseline and differential"/>
</dbReference>
<feature type="region of interest" description="Disordered" evidence="4">
    <location>
        <begin position="721"/>
        <end position="793"/>
    </location>
</feature>
<evidence type="ECO:0000259" key="5">
    <source>
        <dbReference type="Pfam" id="PF03107"/>
    </source>
</evidence>
<keyword evidence="10" id="KW-0695">RNA-directed DNA polymerase</keyword>
<evidence type="ECO:0000259" key="9">
    <source>
        <dbReference type="Pfam" id="PF25597"/>
    </source>
</evidence>
<evidence type="ECO:0000256" key="1">
    <source>
        <dbReference type="ARBA" id="ARBA00022723"/>
    </source>
</evidence>
<feature type="domain" description="Retroviral polymerase SH3-like" evidence="9">
    <location>
        <begin position="1470"/>
        <end position="1530"/>
    </location>
</feature>
<evidence type="ECO:0000259" key="8">
    <source>
        <dbReference type="Pfam" id="PF14244"/>
    </source>
</evidence>
<keyword evidence="3" id="KW-0378">Hydrolase</keyword>
<dbReference type="GO" id="GO:0016787">
    <property type="term" value="F:hydrolase activity"/>
    <property type="evidence" value="ECO:0007669"/>
    <property type="project" value="UniProtKB-KW"/>
</dbReference>
<dbReference type="InterPro" id="IPR057670">
    <property type="entry name" value="SH3_retrovirus"/>
</dbReference>
<feature type="domain" description="GAG-pre-integrase" evidence="7">
    <location>
        <begin position="1282"/>
        <end position="1342"/>
    </location>
</feature>
<dbReference type="GO" id="GO:0046872">
    <property type="term" value="F:metal ion binding"/>
    <property type="evidence" value="ECO:0007669"/>
    <property type="project" value="UniProtKB-KW"/>
</dbReference>
<protein>
    <submittedName>
        <fullName evidence="10">Reverse transcriptase like protein</fullName>
    </submittedName>
</protein>
<dbReference type="Pfam" id="PF07727">
    <property type="entry name" value="RVT_2"/>
    <property type="match status" value="2"/>
</dbReference>
<keyword evidence="10" id="KW-0808">Transferase</keyword>
<dbReference type="GO" id="GO:0003676">
    <property type="term" value="F:nucleic acid binding"/>
    <property type="evidence" value="ECO:0007669"/>
    <property type="project" value="InterPro"/>
</dbReference>
<dbReference type="Pfam" id="PF14244">
    <property type="entry name" value="Retrotran_gag_3"/>
    <property type="match status" value="1"/>
</dbReference>
<feature type="compositionally biased region" description="Polar residues" evidence="4">
    <location>
        <begin position="721"/>
        <end position="780"/>
    </location>
</feature>
<keyword evidence="1" id="KW-0479">Metal-binding</keyword>
<dbReference type="InterPro" id="IPR025724">
    <property type="entry name" value="GAG-pre-integrase_dom"/>
</dbReference>
<dbReference type="SUPFAM" id="SSF56672">
    <property type="entry name" value="DNA/RNA polymerases"/>
    <property type="match status" value="2"/>
</dbReference>
<dbReference type="Pfam" id="PF03107">
    <property type="entry name" value="C1_2"/>
    <property type="match status" value="1"/>
</dbReference>
<reference evidence="10" key="1">
    <citation type="submission" date="1997-07" db="EMBL/GenBank/DDBJ databases">
        <authorList>
            <person name="Bevan M."/>
            <person name="Stiekema W."/>
            <person name="Murphy G."/>
            <person name="Wambutt R."/>
            <person name="Pohl T."/>
            <person name="Terryn N."/>
            <person name="Kreis M."/>
            <person name="Kavanagh T."/>
            <person name="Entian K.D."/>
            <person name="Rieger M."/>
            <person name="James R."/>
            <person name="Puigdomenech P."/>
            <person name="Hatzopoulos P."/>
            <person name="Obermaier B."/>
            <person name="Duesterhoft A."/>
            <person name="Jones J."/>
            <person name="Palme K."/>
            <person name="Ansorge W."/>
            <person name="Delseny M."/>
            <person name="Bancroft I."/>
            <person name="Mewes H.W."/>
            <person name="Schueller C."/>
            <person name="Chalwatzis N."/>
        </authorList>
    </citation>
    <scope>NUCLEOTIDE SEQUENCE</scope>
</reference>
<evidence type="ECO:0000256" key="3">
    <source>
        <dbReference type="ARBA" id="ARBA00022801"/>
    </source>
</evidence>
<feature type="domain" description="Reverse transcriptase Ty1/copia-type" evidence="6">
    <location>
        <begin position="1735"/>
        <end position="1940"/>
    </location>
</feature>
<dbReference type="SUPFAM" id="SSF57889">
    <property type="entry name" value="Cysteine-rich domain"/>
    <property type="match status" value="2"/>
</dbReference>
<dbReference type="SUPFAM" id="SSF53098">
    <property type="entry name" value="Ribonuclease H-like"/>
    <property type="match status" value="2"/>
</dbReference>
<dbReference type="InterPro" id="IPR043502">
    <property type="entry name" value="DNA/RNA_pol_sf"/>
</dbReference>
<accession>O23450</accession>
<feature type="region of interest" description="Disordered" evidence="4">
    <location>
        <begin position="1621"/>
        <end position="1693"/>
    </location>
</feature>
<dbReference type="GO" id="GO:0003964">
    <property type="term" value="F:RNA-directed DNA polymerase activity"/>
    <property type="evidence" value="ECO:0007669"/>
    <property type="project" value="UniProtKB-KW"/>
</dbReference>
<evidence type="ECO:0000256" key="4">
    <source>
        <dbReference type="SAM" id="MobiDB-lite"/>
    </source>
</evidence>
<dbReference type="InterPro" id="IPR013103">
    <property type="entry name" value="RVT_2"/>
</dbReference>
<dbReference type="EMBL" id="Z97340">
    <property type="protein sequence ID" value="CAB10380.1"/>
    <property type="molecule type" value="Genomic_DNA"/>
</dbReference>
<dbReference type="InterPro" id="IPR046349">
    <property type="entry name" value="C1-like_sf"/>
</dbReference>
<keyword evidence="10" id="KW-0548">Nucleotidyltransferase</keyword>
<dbReference type="PANTHER" id="PTHR42648">
    <property type="entry name" value="TRANSPOSASE, PUTATIVE-RELATED"/>
    <property type="match status" value="1"/>
</dbReference>
<dbReference type="InterPro" id="IPR029472">
    <property type="entry name" value="Copia-like_N"/>
</dbReference>
<dbReference type="Pfam" id="PF25597">
    <property type="entry name" value="SH3_retrovirus"/>
    <property type="match status" value="2"/>
</dbReference>
<dbReference type="InterPro" id="IPR036397">
    <property type="entry name" value="RNaseH_sf"/>
</dbReference>
<dbReference type="PIR" id="B71426">
    <property type="entry name" value="B71426"/>
</dbReference>
<organism evidence="10">
    <name type="scientific">Arabidopsis thaliana</name>
    <name type="common">Mouse-ear cress</name>
    <dbReference type="NCBI Taxonomy" id="3702"/>
    <lineage>
        <taxon>Eukaryota</taxon>
        <taxon>Viridiplantae</taxon>
        <taxon>Streptophyta</taxon>
        <taxon>Embryophyta</taxon>
        <taxon>Tracheophyta</taxon>
        <taxon>Spermatophyta</taxon>
        <taxon>Magnoliopsida</taxon>
        <taxon>eudicotyledons</taxon>
        <taxon>Gunneridae</taxon>
        <taxon>Pentapetalae</taxon>
        <taxon>rosids</taxon>
        <taxon>malvids</taxon>
        <taxon>Brassicales</taxon>
        <taxon>Brassicaceae</taxon>
        <taxon>Camelineae</taxon>
        <taxon>Arabidopsis</taxon>
    </lineage>
</organism>
<dbReference type="EMBL" id="AL161543">
    <property type="protein sequence ID" value="CAB78643.1"/>
    <property type="molecule type" value="Genomic_DNA"/>
</dbReference>
<name>O23450_ARATH</name>
<keyword evidence="2" id="KW-0677">Repeat</keyword>
<sequence length="1942" mass="218034">MVSELMERRSMELYTVPQLNISNCVTVTLTQQNYILWKSQFESFLSGQGLLGFVTGSISAPSPTIPVPDINGVTTDRPNPEFDVWFKTDKVVKSWLLGSFAEDILSVVVNYVTAHELQRRLQTLEKKDKPMQVYLKELQTIYEQLASVGSPVPEKMKIFAALNGLGREYEPIKTSIEGSIDIPPTPKLDEIMPRLNGYDDRLQAYAANSDVSPHLAFNTVQANSVFYTNRGRGQGNRRFGGSRGQERPTCQICGKHGHHALNCWHRFDNSYQLDVLPQALPATQITDITDHSGSEWVTDSAATAHITNSPRHLQQTKSYAGSDSVMVGNGNFLPITHTGSTSIGSTSVTKDYPCIFEFDCDEVRVRDKETKKLLLQGSNRDGLYVLDEPKLLVFYSSRQVAASDEVWHRRLGHPNPHVLQQLSSTKSILINKHSKAICEACQSERIHCDLWGPSPVMSVQGFRYYVIFIDNYSRYCWFYPLKLKSDFYTIFAKFQALVQNQLQSKISIFQCHGGGEFTSKVPQKHWVEAFYTTNFLSNLLPHTALTDAKSPFELLNKKKPDYQALRIFGCACFPTLRDYAQHKFDPKSLKCVFLGYNEKYKGYRCLLPTTGRVYISRHVIFDEHSFPFSDTYMHLQPTGVTPLLSAWQQSFMPQTTASSTASATATSPFNAAEIQVSPVITSNNNTGASVLENGSSQLPIQNSSVLSTVASEESSECTESINLLPIGNSSSSLANRTDNADTSPLQEAATETNSSTVQEAAESTTSSTMQEPASNQSTHPMITRSKKGITKPNPRYGLLTHKVKYAEPKTVTEALKHPGWTAAMHEEYDNCTEAQTWSLVPYTSDMNVLGSKWVFRTKLNADGSLDKLKARLVAKGFDQEEGIDYLETYSHVVRSATVRMVLHVATVMDWEVKQMDVKNAFLHGDLTETVYMLQPAGFVNKEKPTHVCHLHKALYGLKQAPRAWFDKFSNYLLEFGFNCSIKDPSLFIYLKGNDLILLLLYVDDMVLTENEEAYGNCKLCRGNLPKIYYYCLICDFSIDLICAKKEVMEIIEGPKAHEHPLFLLPKMTMFTCHLCGLQDDRFPYACNLCNLSFHKDCAESTPEMKYSCHPKHILKRLTRVPSVDINCAKNPLPSTIVHLKAHEHLLTLMPQRNFVCDACGMDDDPNPYIVLYIKIVPQALPATQITDITDHSGSEWVTDSAATAHITNSPRHLQQTKSYAGSDSVMVGNGNFLPITHTGSTSIGSTSVTKDYPCIFEFDCDEVRVRDKETKKLLLQGSNRDGLYVLDEPKLLVFYSSRQVAASDEVWHRRLGHPNPHVLQQLSSTKSILINKHSKAICEACQSERIHCDLWGPSPVMSVQGFRYYVIFIDNYSRYCWFYPLKLKSDFYTIFAKFQALVQNQLQSKISIFQCHGGGEFTSKVPQKHWVEAFYTTNFLSNLLPHTALTDAKSPFELLNKKKPDYQALRIFGCACFPTLRDYAQHKFDPKSLKCVFLGYNEKYKGYRCLLPTTGRVYISRHVIFDEHSFPFSDTYMHLQPTGVTPLLSAWQQSFMPQTTASSTASATATSPFNAAEIQVSPVITSNNNTGASVLENGSSQLPIQNSSVLSTVASEESSECTESINLLPIGNSSSSLANRTDNADTSPLQEAATETNSSTVQEAAESTTSSTMQEPASNQSTHPMITRSKKGITKPNPRYGLLTHKVKYAEPKTVTEALKHPGWTAAMHEEYDNCTEAQTWSLVPYTSDMNVLGSKWVFRTKLNADGSLDKLKARLVAKGFDQEEGIDYLETYSHVVRSATVRMVLHVATVMDWEVKQMDVKNAFLHGDLTETVYMLQPAGFVNKEKPTHVCHLHKALYGLKQAPRAWFDKFSNYLLEFGFNCSIKDPSLFIYLKGNDLILLLLYVDDMVLTGSNSATMIKLLEDLNTQFRMKDLGQMHYFLGTQA</sequence>
<reference evidence="10" key="4">
    <citation type="submission" date="1999-06" db="EMBL/GenBank/DDBJ databases">
        <authorList>
            <person name="EU Arabidopsis sequencing project"/>
        </authorList>
    </citation>
    <scope>NUCLEOTIDE SEQUENCE</scope>
</reference>
<feature type="domain" description="Retroviral polymerase SH3-like" evidence="9">
    <location>
        <begin position="570"/>
        <end position="630"/>
    </location>
</feature>
<dbReference type="Gene3D" id="3.30.420.10">
    <property type="entry name" value="Ribonuclease H-like superfamily/Ribonuclease H"/>
    <property type="match status" value="2"/>
</dbReference>
<feature type="domain" description="Retrotransposon Copia-like N-terminal" evidence="8">
    <location>
        <begin position="25"/>
        <end position="61"/>
    </location>
</feature>
<reference key="2">
    <citation type="journal article" date="1998" name="Nature">
        <title>Analysis of 1.9 Mb of contiguous sequence from chromosome 4 of Arabidopsis thaliana.</title>
        <authorList>
            <person name="Bevan M."/>
            <person name="Bancroft I."/>
            <person name="Bent E."/>
            <person name="Love K."/>
            <person name="Goodman H.M."/>
            <person name="Dean C."/>
            <person name="Bergkamp R."/>
            <person name="Dirkse W."/>
            <person name="van Staveren M."/>
            <person name="Stiekema W."/>
            <person name="Drost L."/>
            <person name="Ridley P."/>
            <person name="Hudson S.-A."/>
            <person name="Patel K."/>
            <person name="Murphy G."/>
            <person name="Piffanelli P."/>
            <person name="Wedler H."/>
            <person name="Wedler E."/>
            <person name="Wambutt R."/>
            <person name="Weitzenegger T."/>
            <person name="Pohl T."/>
            <person name="Terryn N."/>
            <person name="Gielen J."/>
            <person name="Villarroel R."/>
            <person name="De Clercq R."/>
            <person name="van Montagu M."/>
            <person name="Lecharny A."/>
            <person name="Aubourg S."/>
            <person name="Gy I."/>
            <person name="Kreis M."/>
            <person name="Lao N."/>
            <person name="Kavanagh T."/>
            <person name="Hempel S."/>
            <person name="Kotter P."/>
            <person name="Entian K.-D."/>
            <person name="Rieger M."/>
            <person name="Schaefer M."/>
            <person name="Funk B."/>
            <person name="Mueller-Auer S."/>
            <person name="Silvey M."/>
            <person name="James R."/>
            <person name="Monfort A."/>
            <person name="Pons A."/>
            <person name="Puigdomenech P."/>
            <person name="Douka A."/>
            <person name="Voukelatou E."/>
            <person name="Milioni D."/>
            <person name="Hatzopoulos P."/>
            <person name="Piravandi E."/>
            <person name="Obermaier B."/>
            <person name="Hilbert H."/>
            <person name="Duesterhoeft A."/>
            <person name="Moores T."/>
            <person name="Jones J.D.G."/>
            <person name="Eneva T."/>
            <person name="Palme K."/>
            <person name="Benes V."/>
            <person name="Rechmann S."/>
            <person name="Ansorge W."/>
            <person name="Cooke R."/>
            <person name="Berger C."/>
            <person name="Delseny M."/>
            <person name="Voet M."/>
            <person name="Volckaert G."/>
            <person name="Mewes H.-W."/>
            <person name="Klosterman S."/>
            <person name="Schueller C."/>
            <person name="Chalwatzis N."/>
        </authorList>
    </citation>
    <scope>NUCLEOTIDE SEQUENCE [LARGE SCALE GENOMIC DNA]</scope>
    <source>
        <strain>cv. Columbia</strain>
    </source>
</reference>